<evidence type="ECO:0008006" key="5">
    <source>
        <dbReference type="Google" id="ProtNLM"/>
    </source>
</evidence>
<sequence>MTIETRPMPPVRERDARFWQALRAGEFVGEACGQCGAVRYPTALRCPTCRSAQAELRALSGRGEIVSACRFHRPYFAEFADALPYTVIVVRLEEGPLLYANLVDEPHALPAPGERVRAVLDPLGEHAALVRFERVNA</sequence>
<accession>A0ABX5KB76</accession>
<evidence type="ECO:0000313" key="4">
    <source>
        <dbReference type="Proteomes" id="UP000245712"/>
    </source>
</evidence>
<organism evidence="3 4">
    <name type="scientific">Paraburkholderia unamae</name>
    <dbReference type="NCBI Taxonomy" id="219649"/>
    <lineage>
        <taxon>Bacteria</taxon>
        <taxon>Pseudomonadati</taxon>
        <taxon>Pseudomonadota</taxon>
        <taxon>Betaproteobacteria</taxon>
        <taxon>Burkholderiales</taxon>
        <taxon>Burkholderiaceae</taxon>
        <taxon>Paraburkholderia</taxon>
    </lineage>
</organism>
<dbReference type="InterPro" id="IPR022002">
    <property type="entry name" value="ChsH2_Znr"/>
</dbReference>
<dbReference type="PANTHER" id="PTHR34075:SF5">
    <property type="entry name" value="BLR3430 PROTEIN"/>
    <property type="match status" value="1"/>
</dbReference>
<dbReference type="RefSeq" id="WP_112177898.1">
    <property type="nucleotide sequence ID" value="NZ_QEOB01000039.1"/>
</dbReference>
<dbReference type="PANTHER" id="PTHR34075">
    <property type="entry name" value="BLR3430 PROTEIN"/>
    <property type="match status" value="1"/>
</dbReference>
<name>A0ABX5KB76_9BURK</name>
<dbReference type="InterPro" id="IPR002878">
    <property type="entry name" value="ChsH2_C"/>
</dbReference>
<gene>
    <name evidence="3" type="ORF">C7402_13911</name>
</gene>
<keyword evidence="4" id="KW-1185">Reference proteome</keyword>
<comment type="caution">
    <text evidence="3">The sequence shown here is derived from an EMBL/GenBank/DDBJ whole genome shotgun (WGS) entry which is preliminary data.</text>
</comment>
<dbReference type="InterPro" id="IPR052513">
    <property type="entry name" value="Thioester_dehydratase-like"/>
</dbReference>
<dbReference type="SUPFAM" id="SSF50249">
    <property type="entry name" value="Nucleic acid-binding proteins"/>
    <property type="match status" value="1"/>
</dbReference>
<dbReference type="Proteomes" id="UP000245712">
    <property type="component" value="Unassembled WGS sequence"/>
</dbReference>
<evidence type="ECO:0000259" key="1">
    <source>
        <dbReference type="Pfam" id="PF01796"/>
    </source>
</evidence>
<dbReference type="Gene3D" id="6.10.30.10">
    <property type="match status" value="1"/>
</dbReference>
<dbReference type="Pfam" id="PF12172">
    <property type="entry name" value="zf-ChsH2"/>
    <property type="match status" value="1"/>
</dbReference>
<feature type="domain" description="ChsH2 C-terminal OB-fold" evidence="1">
    <location>
        <begin position="57"/>
        <end position="120"/>
    </location>
</feature>
<evidence type="ECO:0000259" key="2">
    <source>
        <dbReference type="Pfam" id="PF12172"/>
    </source>
</evidence>
<protein>
    <recommendedName>
        <fullName evidence="5">OB-fold protein</fullName>
    </recommendedName>
</protein>
<reference evidence="3 4" key="1">
    <citation type="submission" date="2018-05" db="EMBL/GenBank/DDBJ databases">
        <title>Genomic Encyclopedia of Type Strains, Phase IV (KMG-V): Genome sequencing to study the core and pangenomes of soil and plant-associated prokaryotes.</title>
        <authorList>
            <person name="Whitman W."/>
        </authorList>
    </citation>
    <scope>NUCLEOTIDE SEQUENCE [LARGE SCALE GENOMIC DNA]</scope>
    <source>
        <strain evidence="3 4">SCZa-39</strain>
    </source>
</reference>
<dbReference type="EMBL" id="QEOB01000039">
    <property type="protein sequence ID" value="PVX62704.1"/>
    <property type="molecule type" value="Genomic_DNA"/>
</dbReference>
<evidence type="ECO:0000313" key="3">
    <source>
        <dbReference type="EMBL" id="PVX62704.1"/>
    </source>
</evidence>
<dbReference type="InterPro" id="IPR012340">
    <property type="entry name" value="NA-bd_OB-fold"/>
</dbReference>
<feature type="domain" description="ChsH2 rubredoxin-like zinc ribbon" evidence="2">
    <location>
        <begin position="19"/>
        <end position="52"/>
    </location>
</feature>
<dbReference type="Pfam" id="PF01796">
    <property type="entry name" value="OB_ChsH2_C"/>
    <property type="match status" value="1"/>
</dbReference>
<proteinExistence type="predicted"/>